<keyword evidence="4" id="KW-0472">Membrane</keyword>
<dbReference type="InterPro" id="IPR018097">
    <property type="entry name" value="EGF_Ca-bd_CS"/>
</dbReference>
<dbReference type="CDD" id="cd00064">
    <property type="entry name" value="FU"/>
    <property type="match status" value="1"/>
</dbReference>
<keyword evidence="5" id="KW-0732">Signal</keyword>
<dbReference type="SUPFAM" id="SSF57184">
    <property type="entry name" value="Growth factor receptor domain"/>
    <property type="match status" value="1"/>
</dbReference>
<keyword evidence="1 3" id="KW-0245">EGF-like domain</keyword>
<feature type="transmembrane region" description="Helical" evidence="4">
    <location>
        <begin position="341"/>
        <end position="362"/>
    </location>
</feature>
<feature type="disulfide bond" evidence="3">
    <location>
        <begin position="184"/>
        <end position="193"/>
    </location>
</feature>
<accession>A0A7M7Q888</accession>
<evidence type="ECO:0000256" key="1">
    <source>
        <dbReference type="ARBA" id="ARBA00022536"/>
    </source>
</evidence>
<dbReference type="CTD" id="33166"/>
<dbReference type="Proteomes" id="UP000002358">
    <property type="component" value="Chromosome 3"/>
</dbReference>
<dbReference type="GO" id="GO:0048731">
    <property type="term" value="P:system development"/>
    <property type="evidence" value="ECO:0007669"/>
    <property type="project" value="UniProtKB-ARBA"/>
</dbReference>
<dbReference type="GeneID" id="100120243"/>
<dbReference type="RefSeq" id="XP_031782410.1">
    <property type="nucleotide sequence ID" value="XM_031926550.2"/>
</dbReference>
<evidence type="ECO:0000256" key="3">
    <source>
        <dbReference type="PROSITE-ProRule" id="PRU00076"/>
    </source>
</evidence>
<evidence type="ECO:0000313" key="8">
    <source>
        <dbReference type="Proteomes" id="UP000002358"/>
    </source>
</evidence>
<dbReference type="InterPro" id="IPR009030">
    <property type="entry name" value="Growth_fac_rcpt_cys_sf"/>
</dbReference>
<dbReference type="PROSITE" id="PS00022">
    <property type="entry name" value="EGF_1"/>
    <property type="match status" value="1"/>
</dbReference>
<dbReference type="PROSITE" id="PS01248">
    <property type="entry name" value="EGF_LAM_1"/>
    <property type="match status" value="1"/>
</dbReference>
<dbReference type="GO" id="GO:0005509">
    <property type="term" value="F:calcium ion binding"/>
    <property type="evidence" value="ECO:0007669"/>
    <property type="project" value="InterPro"/>
</dbReference>
<dbReference type="SMART" id="SM00261">
    <property type="entry name" value="FU"/>
    <property type="match status" value="2"/>
</dbReference>
<feature type="chain" id="PRO_5029602257" description="EGF-like domain-containing protein" evidence="5">
    <location>
        <begin position="25"/>
        <end position="381"/>
    </location>
</feature>
<keyword evidence="8" id="KW-1185">Reference proteome</keyword>
<dbReference type="InParanoid" id="A0A7M7Q888"/>
<keyword evidence="4" id="KW-1133">Transmembrane helix</keyword>
<organism evidence="7 8">
    <name type="scientific">Nasonia vitripennis</name>
    <name type="common">Parasitic wasp</name>
    <dbReference type="NCBI Taxonomy" id="7425"/>
    <lineage>
        <taxon>Eukaryota</taxon>
        <taxon>Metazoa</taxon>
        <taxon>Ecdysozoa</taxon>
        <taxon>Arthropoda</taxon>
        <taxon>Hexapoda</taxon>
        <taxon>Insecta</taxon>
        <taxon>Pterygota</taxon>
        <taxon>Neoptera</taxon>
        <taxon>Endopterygota</taxon>
        <taxon>Hymenoptera</taxon>
        <taxon>Apocrita</taxon>
        <taxon>Proctotrupomorpha</taxon>
        <taxon>Chalcidoidea</taxon>
        <taxon>Pteromalidae</taxon>
        <taxon>Pteromalinae</taxon>
        <taxon>Nasonia</taxon>
    </lineage>
</organism>
<dbReference type="GO" id="GO:0048513">
    <property type="term" value="P:animal organ development"/>
    <property type="evidence" value="ECO:0007669"/>
    <property type="project" value="UniProtKB-ARBA"/>
</dbReference>
<evidence type="ECO:0000256" key="4">
    <source>
        <dbReference type="SAM" id="Phobius"/>
    </source>
</evidence>
<protein>
    <recommendedName>
        <fullName evidence="6">EGF-like domain-containing protein</fullName>
    </recommendedName>
</protein>
<dbReference type="InterPro" id="IPR000742">
    <property type="entry name" value="EGF"/>
</dbReference>
<feature type="domain" description="EGF-like" evidence="6">
    <location>
        <begin position="152"/>
        <end position="194"/>
    </location>
</feature>
<dbReference type="KEGG" id="nvi:100120243"/>
<keyword evidence="4" id="KW-0812">Transmembrane</keyword>
<dbReference type="OMA" id="MCSNCDA"/>
<dbReference type="InterPro" id="IPR006212">
    <property type="entry name" value="Furin_repeat"/>
</dbReference>
<dbReference type="AlphaFoldDB" id="A0A7M7Q888"/>
<evidence type="ECO:0000313" key="7">
    <source>
        <dbReference type="EnsemblMetazoa" id="XP_031782410"/>
    </source>
</evidence>
<evidence type="ECO:0000259" key="6">
    <source>
        <dbReference type="PROSITE" id="PS50026"/>
    </source>
</evidence>
<reference evidence="7" key="1">
    <citation type="submission" date="2021-01" db="UniProtKB">
        <authorList>
            <consortium name="EnsemblMetazoa"/>
        </authorList>
    </citation>
    <scope>IDENTIFICATION</scope>
</reference>
<sequence length="381" mass="41853">MKIIHAAANAVVLLLLCFTVSTSSDKTAKKRNSEEAKNMQLPPCASCKVLVESFKKGIEKTSRGKFEGGDSAWEEDKLGSYKTSEVRLIEIQEGLCKDLDYAQTQCHSLAEDLESFVEEWWFKRQDSHPDLYSFLCIEKAERCCPKDQYGPNCDKCPGYPDNVCNSNGKCKGSGTRKGNGKCTCDKGYSGELCFDCAAGFYQSFKDEKKLLCSPCHKACKGLCTGGGPRDCHECNPGWKKIDGKGCHDIDECLERENSCPDNHFCVNNEGNFSCIACDKACDGCSGDGPDMCNVCAEGYNKKGSICVNSDILGRKTYENWTRYLTYLGLAVATSIILQRNVYAASVIGLCVAIYISVSEYLIAHSGIQDTMPNIGIIDKLS</sequence>
<dbReference type="EnsemblMetazoa" id="XM_031926550">
    <property type="protein sequence ID" value="XP_031782410"/>
    <property type="gene ID" value="LOC100120243"/>
</dbReference>
<evidence type="ECO:0000256" key="2">
    <source>
        <dbReference type="ARBA" id="ARBA00023157"/>
    </source>
</evidence>
<evidence type="ECO:0000256" key="5">
    <source>
        <dbReference type="SAM" id="SignalP"/>
    </source>
</evidence>
<dbReference type="FunCoup" id="A0A7M7Q888">
    <property type="interactions" value="388"/>
</dbReference>
<dbReference type="PROSITE" id="PS50026">
    <property type="entry name" value="EGF_3"/>
    <property type="match status" value="1"/>
</dbReference>
<comment type="caution">
    <text evidence="3">Lacks conserved residue(s) required for the propagation of feature annotation.</text>
</comment>
<dbReference type="InterPro" id="IPR002049">
    <property type="entry name" value="LE_dom"/>
</dbReference>
<dbReference type="Gene3D" id="2.10.220.10">
    <property type="entry name" value="Hormone Receptor, Insulin-like Growth Factor Receptor 1, Chain A, domain 2"/>
    <property type="match status" value="1"/>
</dbReference>
<proteinExistence type="predicted"/>
<dbReference type="OrthoDB" id="19903at2759"/>
<keyword evidence="2 3" id="KW-1015">Disulfide bond</keyword>
<feature type="signal peptide" evidence="5">
    <location>
        <begin position="1"/>
        <end position="24"/>
    </location>
</feature>
<name>A0A7M7Q888_NASVI</name>
<dbReference type="PROSITE" id="PS01187">
    <property type="entry name" value="EGF_CA"/>
    <property type="match status" value="1"/>
</dbReference>